<dbReference type="Proteomes" id="UP000026962">
    <property type="component" value="Chromosome 8"/>
</dbReference>
<evidence type="ECO:0000313" key="2">
    <source>
        <dbReference type="EnsemblPlants" id="OPUNC08G06840.1"/>
    </source>
</evidence>
<dbReference type="Gramene" id="OPUNC08G06840.1">
    <property type="protein sequence ID" value="OPUNC08G06840.1"/>
    <property type="gene ID" value="OPUNC08G06840"/>
</dbReference>
<reference evidence="2" key="1">
    <citation type="submission" date="2015-04" db="UniProtKB">
        <authorList>
            <consortium name="EnsemblPlants"/>
        </authorList>
    </citation>
    <scope>IDENTIFICATION</scope>
</reference>
<dbReference type="EnsemblPlants" id="OPUNC08G06840.1">
    <property type="protein sequence ID" value="OPUNC08G06840.1"/>
    <property type="gene ID" value="OPUNC08G06840"/>
</dbReference>
<feature type="compositionally biased region" description="Basic residues" evidence="1">
    <location>
        <begin position="203"/>
        <end position="216"/>
    </location>
</feature>
<sequence length="257" mass="27533">MAQFDVPPDLSLLSPTAPLPVDRRRAASWGCAFSAAGGSGSGRHGLRGIGDGRAAGSFTTTARSTVPSPRSLRGDQRRAPYPLTGSRPRASSVGCSEHRRPSLAPWRVWPVEASAVDLPDGEKQRDEIRFSLARQAALPLVGTLPAGLAAAKPDSRRCRRLAAGCGGDDVDLGRNKDGLMGLRLPAKEARRLLGWRETQTGQRQRRGGATSRRRGRAGRDEPAAAARAEGSVDGRVAELYRQSMRKEILTLILARLC</sequence>
<feature type="region of interest" description="Disordered" evidence="1">
    <location>
        <begin position="32"/>
        <end position="97"/>
    </location>
</feature>
<feature type="compositionally biased region" description="Polar residues" evidence="1">
    <location>
        <begin position="57"/>
        <end position="68"/>
    </location>
</feature>
<keyword evidence="3" id="KW-1185">Reference proteome</keyword>
<evidence type="ECO:0000313" key="3">
    <source>
        <dbReference type="Proteomes" id="UP000026962"/>
    </source>
</evidence>
<accession>A0A0E0LSP6</accession>
<organism evidence="2">
    <name type="scientific">Oryza punctata</name>
    <name type="common">Red rice</name>
    <dbReference type="NCBI Taxonomy" id="4537"/>
    <lineage>
        <taxon>Eukaryota</taxon>
        <taxon>Viridiplantae</taxon>
        <taxon>Streptophyta</taxon>
        <taxon>Embryophyta</taxon>
        <taxon>Tracheophyta</taxon>
        <taxon>Spermatophyta</taxon>
        <taxon>Magnoliopsida</taxon>
        <taxon>Liliopsida</taxon>
        <taxon>Poales</taxon>
        <taxon>Poaceae</taxon>
        <taxon>BOP clade</taxon>
        <taxon>Oryzoideae</taxon>
        <taxon>Oryzeae</taxon>
        <taxon>Oryzinae</taxon>
        <taxon>Oryza</taxon>
    </lineage>
</organism>
<dbReference type="AlphaFoldDB" id="A0A0E0LSP6"/>
<name>A0A0E0LSP6_ORYPU</name>
<feature type="region of interest" description="Disordered" evidence="1">
    <location>
        <begin position="197"/>
        <end position="229"/>
    </location>
</feature>
<proteinExistence type="predicted"/>
<reference evidence="2" key="2">
    <citation type="submission" date="2018-05" db="EMBL/GenBank/DDBJ databases">
        <title>OpunRS2 (Oryza punctata Reference Sequence Version 2).</title>
        <authorList>
            <person name="Zhang J."/>
            <person name="Kudrna D."/>
            <person name="Lee S."/>
            <person name="Talag J."/>
            <person name="Welchert J."/>
            <person name="Wing R.A."/>
        </authorList>
    </citation>
    <scope>NUCLEOTIDE SEQUENCE [LARGE SCALE GENOMIC DNA]</scope>
</reference>
<feature type="compositionally biased region" description="Gly residues" evidence="1">
    <location>
        <begin position="37"/>
        <end position="53"/>
    </location>
</feature>
<protein>
    <submittedName>
        <fullName evidence="2">Uncharacterized protein</fullName>
    </submittedName>
</protein>
<evidence type="ECO:0000256" key="1">
    <source>
        <dbReference type="SAM" id="MobiDB-lite"/>
    </source>
</evidence>
<dbReference type="HOGENOM" id="CLU_1083314_0_0_1"/>